<dbReference type="PANTHER" id="PTHR23355:SF9">
    <property type="entry name" value="DIS3-LIKE EXONUCLEASE 2"/>
    <property type="match status" value="1"/>
</dbReference>
<dbReference type="GO" id="GO:0000932">
    <property type="term" value="C:P-body"/>
    <property type="evidence" value="ECO:0007669"/>
    <property type="project" value="UniProtKB-SubCell"/>
</dbReference>
<dbReference type="PROSITE" id="PS01175">
    <property type="entry name" value="RIBONUCLEASE_II"/>
    <property type="match status" value="1"/>
</dbReference>
<dbReference type="OMA" id="AFLRCHP"/>
<dbReference type="AlphaFoldDB" id="A0A168S8M8"/>
<comment type="similarity">
    <text evidence="5">Belongs to the RNR ribonuclease family. DIS3L2 subfamily.</text>
</comment>
<feature type="compositionally biased region" description="Acidic residues" evidence="6">
    <location>
        <begin position="969"/>
        <end position="1011"/>
    </location>
</feature>
<reference evidence="8" key="1">
    <citation type="submission" date="2016-04" db="EMBL/GenBank/DDBJ databases">
        <authorList>
            <person name="Evans L.H."/>
            <person name="Alamgir A."/>
            <person name="Owens N."/>
            <person name="Weber N.D."/>
            <person name="Virtaneva K."/>
            <person name="Barbian K."/>
            <person name="Babar A."/>
            <person name="Rosenke K."/>
        </authorList>
    </citation>
    <scope>NUCLEOTIDE SEQUENCE [LARGE SCALE GENOMIC DNA]</scope>
    <source>
        <strain evidence="8">CBS 101.48</strain>
    </source>
</reference>
<dbReference type="Gene3D" id="2.40.50.700">
    <property type="match status" value="1"/>
</dbReference>
<evidence type="ECO:0000256" key="4">
    <source>
        <dbReference type="ARBA" id="ARBA00022884"/>
    </source>
</evidence>
<dbReference type="GO" id="GO:0000175">
    <property type="term" value="F:3'-5'-RNA exonuclease activity"/>
    <property type="evidence" value="ECO:0007669"/>
    <property type="project" value="UniProtKB-UniRule"/>
</dbReference>
<dbReference type="OrthoDB" id="372421at2759"/>
<feature type="compositionally biased region" description="Polar residues" evidence="6">
    <location>
        <begin position="166"/>
        <end position="176"/>
    </location>
</feature>
<keyword evidence="5" id="KW-0378">Hydrolase</keyword>
<dbReference type="InterPro" id="IPR041505">
    <property type="entry name" value="Dis3_CSD2"/>
</dbReference>
<evidence type="ECO:0000256" key="1">
    <source>
        <dbReference type="ARBA" id="ARBA00022490"/>
    </source>
</evidence>
<feature type="compositionally biased region" description="Basic and acidic residues" evidence="6">
    <location>
        <begin position="66"/>
        <end position="79"/>
    </location>
</feature>
<dbReference type="SUPFAM" id="SSF48371">
    <property type="entry name" value="ARM repeat"/>
    <property type="match status" value="1"/>
</dbReference>
<evidence type="ECO:0000256" key="3">
    <source>
        <dbReference type="ARBA" id="ARBA00022842"/>
    </source>
</evidence>
<evidence type="ECO:0000256" key="6">
    <source>
        <dbReference type="SAM" id="MobiDB-lite"/>
    </source>
</evidence>
<keyword evidence="4 5" id="KW-0694">RNA-binding</keyword>
<keyword evidence="5" id="KW-0464">Manganese</keyword>
<keyword evidence="1 5" id="KW-0963">Cytoplasm</keyword>
<dbReference type="EMBL" id="LT554871">
    <property type="protein sequence ID" value="SAM08064.1"/>
    <property type="molecule type" value="Genomic_DNA"/>
</dbReference>
<dbReference type="InterPro" id="IPR028591">
    <property type="entry name" value="DIS3L2"/>
</dbReference>
<feature type="compositionally biased region" description="Acidic residues" evidence="6">
    <location>
        <begin position="344"/>
        <end position="355"/>
    </location>
</feature>
<dbReference type="Pfam" id="PF17849">
    <property type="entry name" value="OB_Dis3"/>
    <property type="match status" value="1"/>
</dbReference>
<keyword evidence="2 5" id="KW-0479">Metal-binding</keyword>
<feature type="region of interest" description="Disordered" evidence="6">
    <location>
        <begin position="1"/>
        <end position="96"/>
    </location>
</feature>
<feature type="domain" description="RNB" evidence="7">
    <location>
        <begin position="511"/>
        <end position="849"/>
    </location>
</feature>
<dbReference type="Proteomes" id="UP000078561">
    <property type="component" value="Unassembled WGS sequence"/>
</dbReference>
<dbReference type="Pfam" id="PF00773">
    <property type="entry name" value="RNB"/>
    <property type="match status" value="1"/>
</dbReference>
<dbReference type="GO" id="GO:0003723">
    <property type="term" value="F:RNA binding"/>
    <property type="evidence" value="ECO:0007669"/>
    <property type="project" value="UniProtKB-KW"/>
</dbReference>
<dbReference type="Gene3D" id="2.40.50.690">
    <property type="match status" value="1"/>
</dbReference>
<comment type="subcellular location">
    <subcellularLocation>
        <location evidence="5">Cytoplasm</location>
    </subcellularLocation>
    <subcellularLocation>
        <location evidence="5">Cytoplasm</location>
        <location evidence="5">P-body</location>
    </subcellularLocation>
</comment>
<feature type="region of interest" description="Disordered" evidence="6">
    <location>
        <begin position="116"/>
        <end position="184"/>
    </location>
</feature>
<dbReference type="InterPro" id="IPR041093">
    <property type="entry name" value="Dis3l2-like_C"/>
</dbReference>
<keyword evidence="9" id="KW-1185">Reference proteome</keyword>
<evidence type="ECO:0000313" key="9">
    <source>
        <dbReference type="Proteomes" id="UP000078561"/>
    </source>
</evidence>
<sequence>MYYAGNMERSWRRPDPPMKSEMSSSAWHSPQQFIIEQDQIRRAEYLAEKADNPSSTSGPVETHLTIVDKPERAAAEPKHSSTSSTSEKQDHGKRYYIDPRSAKAMVSLEDIDVESTADPIKTNAPHSADDTQEGDKANQEDVSREGSWRSSNTRGNRNRTPKSDYGNRSSNTQQQWRHMHPDDKHFKNQPVIFNYFMEYGKVMDGLENGDLYKCTLRINRRKRMDAYATAETLDGDIYLCGDSARNRALDGDIVAVRLLDVDKVWQQRMDREKRFQEKRQQQQQQQQEPPQDTETTTTKEEENEGDELDASGGVEINDMETNDTAAIPIATLADDDTTTAKENEQDEDDNGDDENAAERKPKYAGEVVYILDRAVGMTYTGTISTYRPGAAPRKQVEGKPAPEIKYVWFKPTDKRTPLMMIDTRSAPSDIVSNADFYSTQLMEASLLRWSISYRSPFGKIVRALGPIGDLSVEEQAVLADNNIMDVPFDTLVMKHLDEIPRSIPASEIEKRRDLRTEAIFTIDPLTAKDLDDALHIKQLENGCYEVGVHIADVAHYVKQDTLLDAEARKRGTTTYLVNRSIPMLPRPLCEDLCSLSPDEDKLAFSVIWVLDQEGNIQKTWFGRTVIRSCSKLAYEDAQSVIDNGHLPETTTISTFSKDHVETSIKDLFKLSAVLRKKRYDNGALSMNSVKLSFTLDDDNNPIDVSVFESKEANKLIEEFMLLANISVAEKIYDAYPSTSLLRRHEIPIERRLNQFQDLTRELGYDFDVGSAAGLQSSFDALEDQDVKNTLLVLAIQPMKRATYICSGAVRTSKYLHYALNQDFYTHFTSPIRRYADVIVHRLLQAAIQGKDDCGYDKKTVQKVALQCNRKKDGAKNAQESDIMLYLAQYLSHLEHTHGTQTEKAVVIGVNKQRFDIYVPKYGLEYCVQLGALPLQAHVFDKGRLDLVWKAGVQANAGYFDAARDRKWDDDDDDDDDDDNDEKDDDDNDEKDDDDNDEKDDDDNDQKDDDNPDEKQGAVEEDQLTTKLADITVDPTPLPRKLHCATLDSDKCKQSIDLLATIDVHVIPDKSQTPPRIHIFPINPF</sequence>
<dbReference type="InterPro" id="IPR012340">
    <property type="entry name" value="NA-bd_OB-fold"/>
</dbReference>
<proteinExistence type="inferred from homology"/>
<feature type="region of interest" description="Disordered" evidence="6">
    <location>
        <begin position="328"/>
        <end position="360"/>
    </location>
</feature>
<feature type="binding site" evidence="5">
    <location>
        <position position="523"/>
    </location>
    <ligand>
        <name>Mg(2+)</name>
        <dbReference type="ChEBI" id="CHEBI:18420"/>
    </ligand>
</feature>
<dbReference type="SUPFAM" id="SSF50249">
    <property type="entry name" value="Nucleic acid-binding proteins"/>
    <property type="match status" value="2"/>
</dbReference>
<comment type="cofactor">
    <cofactor evidence="5">
        <name>Mg(2+)</name>
        <dbReference type="ChEBI" id="CHEBI:18420"/>
    </cofactor>
    <cofactor evidence="5">
        <name>Mn(2+)</name>
        <dbReference type="ChEBI" id="CHEBI:29035"/>
    </cofactor>
</comment>
<dbReference type="InterPro" id="IPR016024">
    <property type="entry name" value="ARM-type_fold"/>
</dbReference>
<accession>A0A168S8M8</accession>
<feature type="compositionally biased region" description="Polar residues" evidence="6">
    <location>
        <begin position="21"/>
        <end position="34"/>
    </location>
</feature>
<dbReference type="PANTHER" id="PTHR23355">
    <property type="entry name" value="RIBONUCLEASE"/>
    <property type="match status" value="1"/>
</dbReference>
<dbReference type="GO" id="GO:0046872">
    <property type="term" value="F:metal ion binding"/>
    <property type="evidence" value="ECO:0007669"/>
    <property type="project" value="UniProtKB-KW"/>
</dbReference>
<dbReference type="EC" id="3.1.13.-" evidence="5"/>
<dbReference type="InterPro" id="IPR050180">
    <property type="entry name" value="RNR_Ribonuclease"/>
</dbReference>
<dbReference type="SMART" id="SM00955">
    <property type="entry name" value="RNB"/>
    <property type="match status" value="1"/>
</dbReference>
<feature type="compositionally biased region" description="Low complexity" evidence="6">
    <location>
        <begin position="281"/>
        <end position="296"/>
    </location>
</feature>
<dbReference type="STRING" id="4829.A0A168S8M8"/>
<feature type="compositionally biased region" description="Basic and acidic residues" evidence="6">
    <location>
        <begin position="9"/>
        <end position="18"/>
    </location>
</feature>
<keyword evidence="5" id="KW-0540">Nuclease</keyword>
<keyword evidence="5" id="KW-0269">Exonuclease</keyword>
<evidence type="ECO:0000313" key="8">
    <source>
        <dbReference type="EMBL" id="SAM08064.1"/>
    </source>
</evidence>
<organism evidence="8">
    <name type="scientific">Absidia glauca</name>
    <name type="common">Pin mould</name>
    <dbReference type="NCBI Taxonomy" id="4829"/>
    <lineage>
        <taxon>Eukaryota</taxon>
        <taxon>Fungi</taxon>
        <taxon>Fungi incertae sedis</taxon>
        <taxon>Mucoromycota</taxon>
        <taxon>Mucoromycotina</taxon>
        <taxon>Mucoromycetes</taxon>
        <taxon>Mucorales</taxon>
        <taxon>Cunninghamellaceae</taxon>
        <taxon>Absidia</taxon>
    </lineage>
</organism>
<dbReference type="HAMAP" id="MF_03045">
    <property type="entry name" value="DIS3L2"/>
    <property type="match status" value="1"/>
</dbReference>
<feature type="binding site" evidence="5">
    <location>
        <position position="532"/>
    </location>
    <ligand>
        <name>Mg(2+)</name>
        <dbReference type="ChEBI" id="CHEBI:18420"/>
    </ligand>
</feature>
<keyword evidence="3 5" id="KW-0460">Magnesium</keyword>
<dbReference type="GO" id="GO:0000956">
    <property type="term" value="P:nuclear-transcribed mRNA catabolic process"/>
    <property type="evidence" value="ECO:0007669"/>
    <property type="project" value="UniProtKB-UniRule"/>
</dbReference>
<feature type="compositionally biased region" description="Basic and acidic residues" evidence="6">
    <location>
        <begin position="38"/>
        <end position="51"/>
    </location>
</feature>
<evidence type="ECO:0000259" key="7">
    <source>
        <dbReference type="SMART" id="SM00955"/>
    </source>
</evidence>
<comment type="function">
    <text evidence="5">3'-5'-exoribonuclease that specifically recognizes RNAs polyuridylated at their 3' end and mediates their degradation. Component of an exosome-independent RNA degradation pathway that mediates degradation of cytoplasmic mRNAs that have been deadenylated and subsequently uridylated at their 3'.</text>
</comment>
<dbReference type="InterPro" id="IPR001900">
    <property type="entry name" value="RNase_II/R"/>
</dbReference>
<dbReference type="FunCoup" id="A0A168S8M8">
    <property type="interactions" value="596"/>
</dbReference>
<protein>
    <recommendedName>
        <fullName evidence="5">DIS3-like exonuclease 2</fullName>
        <ecNumber evidence="5">3.1.13.-</ecNumber>
    </recommendedName>
</protein>
<dbReference type="GO" id="GO:1990074">
    <property type="term" value="P:polyuridylation-dependent mRNA catabolic process"/>
    <property type="evidence" value="ECO:0007669"/>
    <property type="project" value="UniProtKB-UniRule"/>
</dbReference>
<dbReference type="InterPro" id="IPR022966">
    <property type="entry name" value="RNase_II/R_CS"/>
</dbReference>
<feature type="region of interest" description="Disordered" evidence="6">
    <location>
        <begin position="964"/>
        <end position="1022"/>
    </location>
</feature>
<feature type="site" description="Important for catalytic activity" evidence="5">
    <location>
        <position position="531"/>
    </location>
</feature>
<dbReference type="InParanoid" id="A0A168S8M8"/>
<dbReference type="Gene3D" id="2.40.50.140">
    <property type="entry name" value="Nucleic acid-binding proteins"/>
    <property type="match status" value="1"/>
</dbReference>
<feature type="compositionally biased region" description="Basic and acidic residues" evidence="6">
    <location>
        <begin position="87"/>
        <end position="96"/>
    </location>
</feature>
<evidence type="ECO:0000256" key="2">
    <source>
        <dbReference type="ARBA" id="ARBA00022723"/>
    </source>
</evidence>
<feature type="region of interest" description="Disordered" evidence="6">
    <location>
        <begin position="272"/>
        <end position="315"/>
    </location>
</feature>
<evidence type="ECO:0000256" key="5">
    <source>
        <dbReference type="HAMAP-Rule" id="MF_03045"/>
    </source>
</evidence>
<gene>
    <name evidence="8" type="primary">ABSGL_13722.1 scaffold 14267</name>
</gene>
<name>A0A168S8M8_ABSGL</name>
<feature type="compositionally biased region" description="Basic and acidic residues" evidence="6">
    <location>
        <begin position="127"/>
        <end position="147"/>
    </location>
</feature>
<dbReference type="Pfam" id="PF17877">
    <property type="entry name" value="Dis3l2_C_term"/>
    <property type="match status" value="1"/>
</dbReference>